<proteinExistence type="inferred from homology"/>
<keyword evidence="2" id="KW-1133">Transmembrane helix</keyword>
<dbReference type="Proteomes" id="UP000439903">
    <property type="component" value="Unassembled WGS sequence"/>
</dbReference>
<evidence type="ECO:0000256" key="1">
    <source>
        <dbReference type="ARBA" id="ARBA00009003"/>
    </source>
</evidence>
<dbReference type="InterPro" id="IPR007577">
    <property type="entry name" value="GlycoTrfase_DXD_sugar-bd_CS"/>
</dbReference>
<dbReference type="AlphaFoldDB" id="A0A8H4AU60"/>
<reference evidence="3 4" key="1">
    <citation type="journal article" date="2019" name="Environ. Microbiol.">
        <title>At the nexus of three kingdoms: the genome of the mycorrhizal fungus Gigaspora margarita provides insights into plant, endobacterial and fungal interactions.</title>
        <authorList>
            <person name="Venice F."/>
            <person name="Ghignone S."/>
            <person name="Salvioli di Fossalunga A."/>
            <person name="Amselem J."/>
            <person name="Novero M."/>
            <person name="Xianan X."/>
            <person name="Sedzielewska Toro K."/>
            <person name="Morin E."/>
            <person name="Lipzen A."/>
            <person name="Grigoriev I.V."/>
            <person name="Henrissat B."/>
            <person name="Martin F.M."/>
            <person name="Bonfante P."/>
        </authorList>
    </citation>
    <scope>NUCLEOTIDE SEQUENCE [LARGE SCALE GENOMIC DNA]</scope>
    <source>
        <strain evidence="3 4">BEG34</strain>
    </source>
</reference>
<gene>
    <name evidence="3" type="ORF">F8M41_011028</name>
</gene>
<dbReference type="Gene3D" id="3.90.550.20">
    <property type="match status" value="1"/>
</dbReference>
<name>A0A8H4AU60_GIGMA</name>
<accession>A0A8H4AU60</accession>
<comment type="caution">
    <text evidence="3">The sequence shown here is derived from an EMBL/GenBank/DDBJ whole genome shotgun (WGS) entry which is preliminary data.</text>
</comment>
<dbReference type="InterPro" id="IPR029044">
    <property type="entry name" value="Nucleotide-diphossugar_trans"/>
</dbReference>
<dbReference type="SUPFAM" id="SSF53448">
    <property type="entry name" value="Nucleotide-diphospho-sugar transferases"/>
    <property type="match status" value="1"/>
</dbReference>
<feature type="transmembrane region" description="Helical" evidence="2">
    <location>
        <begin position="12"/>
        <end position="34"/>
    </location>
</feature>
<sequence length="435" mass="50912">MSILLVKVTNQFVIVIIVIIVLFYFTFICLNVNVADNESITAPPLLLNGRKRPQQGYIVRVDLEKNCGDIENIMIENCLKYLDDNEDDYMISFPTTAGVSPPPLCNRDHSPMLFHVFWKGQITDKIGLMMKSFLYSQPLDCSKLYVWLDNINNTNFNDNEHIRPLLKYSPTNIEFKFWNIVEQLSSSDIYAGWRNDYYSSKSVTLSDLVRFVVLHNYGGIYIDADVLLVRDMRPLYYANFEFSYLWSYLNEYNTAVLRLRKESQSSEMVIRGAINNKMSFHPFDIRKYLSTHENSTRKETNKFIYMLPPGLFDPLWLKRDNKQPSSVLSPNLHNFTDIFNPSIIPDEIPGLDPATFDGSPLDIRNVESFFRGIFTYHWHNQWNFTIHSTSWIGVMQTAYDDFLSGKRRNLYNEYIFKDEMVKLGSTRFKKPYLKA</sequence>
<keyword evidence="4" id="KW-1185">Reference proteome</keyword>
<dbReference type="EMBL" id="WTPW01000228">
    <property type="protein sequence ID" value="KAF0532739.1"/>
    <property type="molecule type" value="Genomic_DNA"/>
</dbReference>
<evidence type="ECO:0000313" key="4">
    <source>
        <dbReference type="Proteomes" id="UP000439903"/>
    </source>
</evidence>
<protein>
    <submittedName>
        <fullName evidence="3">Wd repeat and sof domain-containing protein 1</fullName>
    </submittedName>
</protein>
<evidence type="ECO:0000256" key="2">
    <source>
        <dbReference type="SAM" id="Phobius"/>
    </source>
</evidence>
<organism evidence="3 4">
    <name type="scientific">Gigaspora margarita</name>
    <dbReference type="NCBI Taxonomy" id="4874"/>
    <lineage>
        <taxon>Eukaryota</taxon>
        <taxon>Fungi</taxon>
        <taxon>Fungi incertae sedis</taxon>
        <taxon>Mucoromycota</taxon>
        <taxon>Glomeromycotina</taxon>
        <taxon>Glomeromycetes</taxon>
        <taxon>Diversisporales</taxon>
        <taxon>Gigasporaceae</taxon>
        <taxon>Gigaspora</taxon>
    </lineage>
</organism>
<dbReference type="OrthoDB" id="409543at2759"/>
<dbReference type="Pfam" id="PF04488">
    <property type="entry name" value="Gly_transf_sug"/>
    <property type="match status" value="1"/>
</dbReference>
<keyword evidence="2" id="KW-0472">Membrane</keyword>
<keyword evidence="2" id="KW-0812">Transmembrane</keyword>
<evidence type="ECO:0000313" key="3">
    <source>
        <dbReference type="EMBL" id="KAF0532739.1"/>
    </source>
</evidence>
<comment type="similarity">
    <text evidence="1">Belongs to the glycosyltransferase 32 family.</text>
</comment>